<evidence type="ECO:0000259" key="6">
    <source>
        <dbReference type="Pfam" id="PF02558"/>
    </source>
</evidence>
<dbReference type="InterPro" id="IPR013328">
    <property type="entry name" value="6PGD_dom2"/>
</dbReference>
<dbReference type="OMA" id="QCTELAW"/>
<dbReference type="Pfam" id="PF02558">
    <property type="entry name" value="ApbA"/>
    <property type="match status" value="1"/>
</dbReference>
<evidence type="ECO:0000256" key="5">
    <source>
        <dbReference type="ARBA" id="ARBA00032024"/>
    </source>
</evidence>
<dbReference type="Gene3D" id="1.10.1040.10">
    <property type="entry name" value="N-(1-d-carboxylethyl)-l-norvaline Dehydrogenase, domain 2"/>
    <property type="match status" value="1"/>
</dbReference>
<name>J7RH84_HUIN7</name>
<accession>J7RH84</accession>
<dbReference type="GO" id="GO:0008677">
    <property type="term" value="F:2-dehydropantoate 2-reductase activity"/>
    <property type="evidence" value="ECO:0007669"/>
    <property type="project" value="UniProtKB-EC"/>
</dbReference>
<dbReference type="GO" id="GO:0005739">
    <property type="term" value="C:mitochondrion"/>
    <property type="evidence" value="ECO:0007669"/>
    <property type="project" value="TreeGrafter"/>
</dbReference>
<dbReference type="AlphaFoldDB" id="J7RH84"/>
<dbReference type="eggNOG" id="ENOG502QPT5">
    <property type="taxonomic scope" value="Eukaryota"/>
</dbReference>
<dbReference type="GeneID" id="34524548"/>
<dbReference type="InterPro" id="IPR050838">
    <property type="entry name" value="Ketopantoate_reductase"/>
</dbReference>
<dbReference type="STRING" id="1071383.J7RH84"/>
<protein>
    <recommendedName>
        <fullName evidence="2">2-dehydropantoate 2-reductase</fullName>
        <ecNumber evidence="2">1.1.1.169</ecNumber>
    </recommendedName>
    <alternativeName>
        <fullName evidence="5">Ketopantoate reductase</fullName>
    </alternativeName>
</protein>
<dbReference type="HOGENOM" id="CLU_031468_10_2_1"/>
<comment type="similarity">
    <text evidence="1">Belongs to the ketopantoate reductase family.</text>
</comment>
<dbReference type="GO" id="GO:0015940">
    <property type="term" value="P:pantothenate biosynthetic process"/>
    <property type="evidence" value="ECO:0007669"/>
    <property type="project" value="InterPro"/>
</dbReference>
<evidence type="ECO:0000313" key="9">
    <source>
        <dbReference type="Proteomes" id="UP000006310"/>
    </source>
</evidence>
<evidence type="ECO:0000256" key="2">
    <source>
        <dbReference type="ARBA" id="ARBA00013014"/>
    </source>
</evidence>
<feature type="domain" description="Ketopantoate reductase C-terminal" evidence="7">
    <location>
        <begin position="226"/>
        <end position="366"/>
    </location>
</feature>
<evidence type="ECO:0000256" key="4">
    <source>
        <dbReference type="ARBA" id="ARBA00023002"/>
    </source>
</evidence>
<dbReference type="OrthoDB" id="73846at2759"/>
<dbReference type="SUPFAM" id="SSF51735">
    <property type="entry name" value="NAD(P)-binding Rossmann-fold domains"/>
    <property type="match status" value="1"/>
</dbReference>
<dbReference type="Proteomes" id="UP000006310">
    <property type="component" value="Chromosome 2"/>
</dbReference>
<dbReference type="InterPro" id="IPR013752">
    <property type="entry name" value="KPA_reductase"/>
</dbReference>
<dbReference type="PANTHER" id="PTHR43765:SF2">
    <property type="entry name" value="2-DEHYDROPANTOATE 2-REDUCTASE"/>
    <property type="match status" value="1"/>
</dbReference>
<dbReference type="Gene3D" id="3.40.50.720">
    <property type="entry name" value="NAD(P)-binding Rossmann-like Domain"/>
    <property type="match status" value="1"/>
</dbReference>
<evidence type="ECO:0000259" key="7">
    <source>
        <dbReference type="Pfam" id="PF08546"/>
    </source>
</evidence>
<dbReference type="KEGG" id="kng:KNAG_0B04630"/>
<proteinExistence type="inferred from homology"/>
<dbReference type="Pfam" id="PF08546">
    <property type="entry name" value="ApbA_C"/>
    <property type="match status" value="1"/>
</dbReference>
<dbReference type="RefSeq" id="XP_022463144.1">
    <property type="nucleotide sequence ID" value="XM_022606449.1"/>
</dbReference>
<reference evidence="8 9" key="1">
    <citation type="journal article" date="2011" name="Proc. Natl. Acad. Sci. U.S.A.">
        <title>Evolutionary erosion of yeast sex chromosomes by mating-type switching accidents.</title>
        <authorList>
            <person name="Gordon J.L."/>
            <person name="Armisen D."/>
            <person name="Proux-Wera E."/>
            <person name="Oheigeartaigh S.S."/>
            <person name="Byrne K.P."/>
            <person name="Wolfe K.H."/>
        </authorList>
    </citation>
    <scope>NUCLEOTIDE SEQUENCE [LARGE SCALE GENOMIC DNA]</scope>
    <source>
        <strain evidence="9">ATCC MYA-139 / BCRC 22969 / CBS 8797 / CCRC 22969 / KCTC 17520 / NBRC 10181 / NCYC 3082</strain>
    </source>
</reference>
<dbReference type="PANTHER" id="PTHR43765">
    <property type="entry name" value="2-DEHYDROPANTOATE 2-REDUCTASE-RELATED"/>
    <property type="match status" value="1"/>
</dbReference>
<dbReference type="InterPro" id="IPR036291">
    <property type="entry name" value="NAD(P)-bd_dom_sf"/>
</dbReference>
<dbReference type="EMBL" id="HE978315">
    <property type="protein sequence ID" value="CCK68898.1"/>
    <property type="molecule type" value="Genomic_DNA"/>
</dbReference>
<keyword evidence="4" id="KW-0560">Oxidoreductase</keyword>
<evidence type="ECO:0000313" key="8">
    <source>
        <dbReference type="EMBL" id="CCK68898.1"/>
    </source>
</evidence>
<dbReference type="NCBIfam" id="TIGR00745">
    <property type="entry name" value="apbA_panE"/>
    <property type="match status" value="1"/>
</dbReference>
<dbReference type="GO" id="GO:0050661">
    <property type="term" value="F:NADP binding"/>
    <property type="evidence" value="ECO:0007669"/>
    <property type="project" value="TreeGrafter"/>
</dbReference>
<gene>
    <name evidence="8" type="primary">KNAG0B04630</name>
    <name evidence="8" type="ordered locus">KNAG_0B04630</name>
</gene>
<dbReference type="InterPro" id="IPR008927">
    <property type="entry name" value="6-PGluconate_DH-like_C_sf"/>
</dbReference>
<reference evidence="9" key="2">
    <citation type="submission" date="2012-08" db="EMBL/GenBank/DDBJ databases">
        <title>Genome sequence of Kazachstania naganishii.</title>
        <authorList>
            <person name="Gordon J.L."/>
            <person name="Armisen D."/>
            <person name="Proux-Wera E."/>
            <person name="OhEigeartaigh S.S."/>
            <person name="Byrne K.P."/>
            <person name="Wolfe K.H."/>
        </authorList>
    </citation>
    <scope>NUCLEOTIDE SEQUENCE [LARGE SCALE GENOMIC DNA]</scope>
    <source>
        <strain evidence="9">ATCC MYA-139 / BCRC 22969 / CBS 8797 / CCRC 22969 / KCTC 17520 / NBRC 10181 / NCYC 3082</strain>
    </source>
</reference>
<evidence type="ECO:0000256" key="3">
    <source>
        <dbReference type="ARBA" id="ARBA00022857"/>
    </source>
</evidence>
<evidence type="ECO:0000256" key="1">
    <source>
        <dbReference type="ARBA" id="ARBA00007870"/>
    </source>
</evidence>
<organism evidence="8 9">
    <name type="scientific">Huiozyma naganishii (strain ATCC MYA-139 / BCRC 22969 / CBS 8797 / KCTC 17520 / NBRC 10181 / NCYC 3082 / Yp74L-3)</name>
    <name type="common">Yeast</name>
    <name type="synonym">Kazachstania naganishii</name>
    <dbReference type="NCBI Taxonomy" id="1071383"/>
    <lineage>
        <taxon>Eukaryota</taxon>
        <taxon>Fungi</taxon>
        <taxon>Dikarya</taxon>
        <taxon>Ascomycota</taxon>
        <taxon>Saccharomycotina</taxon>
        <taxon>Saccharomycetes</taxon>
        <taxon>Saccharomycetales</taxon>
        <taxon>Saccharomycetaceae</taxon>
        <taxon>Huiozyma</taxon>
    </lineage>
</organism>
<keyword evidence="3" id="KW-0521">NADP</keyword>
<keyword evidence="9" id="KW-1185">Reference proteome</keyword>
<dbReference type="SUPFAM" id="SSF48179">
    <property type="entry name" value="6-phosphogluconate dehydrogenase C-terminal domain-like"/>
    <property type="match status" value="1"/>
</dbReference>
<dbReference type="InterPro" id="IPR013332">
    <property type="entry name" value="KPR_N"/>
</dbReference>
<dbReference type="EC" id="1.1.1.169" evidence="2"/>
<sequence>MTITPSPEKPVVHIVGLGSMGSILAMDLLEFTDAEVVPLFRNEQKLKSFQIGHGSKLSTKRVYLSDSPVETKQIQRSYCPSNYSGEHIKNLVVTTKTYQTTDALRPFLPYIDSETNLILIQNGLGVLESLSEGLFSDGVLSRPNLFQGVIAHGAFQESDFMFNYTCLADMKIARISWNGAEGLVQPSKIVVEDALNNELIRLLTQPAFSKEFVVKHMTYQEMLIGQLYKFLVNSCINSISAIVDCRNGEIIDNAKPVFSLIVKESLTILKLAYAPLFQYEQNYNGKEAFPFLKVDETFEFEPLVDTIFYLTCVLGEQSSTSMREDTKHFRDTEIDYINGYVVSLAEKLGLGSDAVNVNRLVVELVNLRAGLNKRRANQIPV</sequence>
<dbReference type="InterPro" id="IPR003710">
    <property type="entry name" value="ApbA"/>
</dbReference>
<feature type="domain" description="Ketopantoate reductase N-terminal" evidence="6">
    <location>
        <begin position="12"/>
        <end position="174"/>
    </location>
</feature>